<keyword evidence="3" id="KW-1185">Reference proteome</keyword>
<reference evidence="2 3" key="1">
    <citation type="journal article" date="2019" name="Int. J. Syst. Evol. Microbiol.">
        <title>The Global Catalogue of Microorganisms (GCM) 10K type strain sequencing project: providing services to taxonomists for standard genome sequencing and annotation.</title>
        <authorList>
            <consortium name="The Broad Institute Genomics Platform"/>
            <consortium name="The Broad Institute Genome Sequencing Center for Infectious Disease"/>
            <person name="Wu L."/>
            <person name="Ma J."/>
        </authorList>
    </citation>
    <scope>NUCLEOTIDE SEQUENCE [LARGE SCALE GENOMIC DNA]</scope>
    <source>
        <strain evidence="2 3">JCM 15608</strain>
    </source>
</reference>
<proteinExistence type="predicted"/>
<evidence type="ECO:0000259" key="1">
    <source>
        <dbReference type="Pfam" id="PF13649"/>
    </source>
</evidence>
<dbReference type="GO" id="GO:0008168">
    <property type="term" value="F:methyltransferase activity"/>
    <property type="evidence" value="ECO:0007669"/>
    <property type="project" value="UniProtKB-KW"/>
</dbReference>
<comment type="caution">
    <text evidence="2">The sequence shown here is derived from an EMBL/GenBank/DDBJ whole genome shotgun (WGS) entry which is preliminary data.</text>
</comment>
<dbReference type="RefSeq" id="WP_343816613.1">
    <property type="nucleotide sequence ID" value="NZ_BAAAFA010000004.1"/>
</dbReference>
<evidence type="ECO:0000313" key="2">
    <source>
        <dbReference type="EMBL" id="GAA0815559.1"/>
    </source>
</evidence>
<dbReference type="InterPro" id="IPR041698">
    <property type="entry name" value="Methyltransf_25"/>
</dbReference>
<organism evidence="2 3">
    <name type="scientific">Colwellia asteriadis</name>
    <dbReference type="NCBI Taxonomy" id="517723"/>
    <lineage>
        <taxon>Bacteria</taxon>
        <taxon>Pseudomonadati</taxon>
        <taxon>Pseudomonadota</taxon>
        <taxon>Gammaproteobacteria</taxon>
        <taxon>Alteromonadales</taxon>
        <taxon>Colwelliaceae</taxon>
        <taxon>Colwellia</taxon>
    </lineage>
</organism>
<gene>
    <name evidence="2" type="ORF">GCM10009111_14050</name>
</gene>
<dbReference type="GO" id="GO:0032259">
    <property type="term" value="P:methylation"/>
    <property type="evidence" value="ECO:0007669"/>
    <property type="project" value="UniProtKB-KW"/>
</dbReference>
<protein>
    <submittedName>
        <fullName evidence="2">Class I SAM-dependent methyltransferase</fullName>
    </submittedName>
</protein>
<dbReference type="InterPro" id="IPR029063">
    <property type="entry name" value="SAM-dependent_MTases_sf"/>
</dbReference>
<dbReference type="SUPFAM" id="SSF53335">
    <property type="entry name" value="S-adenosyl-L-methionine-dependent methyltransferases"/>
    <property type="match status" value="1"/>
</dbReference>
<dbReference type="CDD" id="cd02440">
    <property type="entry name" value="AdoMet_MTases"/>
    <property type="match status" value="1"/>
</dbReference>
<keyword evidence="2" id="KW-0808">Transferase</keyword>
<evidence type="ECO:0000313" key="3">
    <source>
        <dbReference type="Proteomes" id="UP001500021"/>
    </source>
</evidence>
<name>A0ABN1L636_9GAMM</name>
<feature type="domain" description="Methyltransferase" evidence="1">
    <location>
        <begin position="57"/>
        <end position="154"/>
    </location>
</feature>
<dbReference type="EMBL" id="BAAAFA010000004">
    <property type="protein sequence ID" value="GAA0815559.1"/>
    <property type="molecule type" value="Genomic_DNA"/>
</dbReference>
<dbReference type="Proteomes" id="UP001500021">
    <property type="component" value="Unassembled WGS sequence"/>
</dbReference>
<keyword evidence="2" id="KW-0489">Methyltransferase</keyword>
<sequence>MVKGLSEHDYQQITDFYNQRFQEKGHDIASVGWRDKASQWLRFDMLFRDYNPKGKVILDVGCGFGDLYAFLTQQCGDDFHYIGIDISSELINEAKKKYNQTNADFFVGDLFSIADFTQKDIDYAVESGMLSFKLENNDEYAKQIMDEMFTLSKEGVALNFLTDQVDYQLEKNHHYAMQDVLLWARALSSDFALFHDYPLWEFTVKIMKRR</sequence>
<accession>A0ABN1L636</accession>
<dbReference type="Gene3D" id="3.40.50.150">
    <property type="entry name" value="Vaccinia Virus protein VP39"/>
    <property type="match status" value="1"/>
</dbReference>
<dbReference type="Pfam" id="PF13649">
    <property type="entry name" value="Methyltransf_25"/>
    <property type="match status" value="1"/>
</dbReference>